<dbReference type="PATRIC" id="fig|217031.6.peg.3094"/>
<feature type="transmembrane region" description="Helical" evidence="1">
    <location>
        <begin position="7"/>
        <end position="25"/>
    </location>
</feature>
<name>A0A177ZME4_9BACI</name>
<organism evidence="2 3">
    <name type="scientific">Lederbergia galactosidilytica</name>
    <dbReference type="NCBI Taxonomy" id="217031"/>
    <lineage>
        <taxon>Bacteria</taxon>
        <taxon>Bacillati</taxon>
        <taxon>Bacillota</taxon>
        <taxon>Bacilli</taxon>
        <taxon>Bacillales</taxon>
        <taxon>Bacillaceae</taxon>
        <taxon>Lederbergia</taxon>
    </lineage>
</organism>
<keyword evidence="1" id="KW-0472">Membrane</keyword>
<sequence length="74" mass="8067">MDKSLSFGIFTVIVAFVIGFVTHNWMLVLKIPGGVTLVVLLLAGLFTARWQEESASAPLMRGNQEVQGKRECSG</sequence>
<proteinExistence type="predicted"/>
<dbReference type="Proteomes" id="UP000077881">
    <property type="component" value="Unassembled WGS sequence"/>
</dbReference>
<evidence type="ECO:0000313" key="2">
    <source>
        <dbReference type="EMBL" id="OAK69146.1"/>
    </source>
</evidence>
<keyword evidence="1" id="KW-1133">Transmembrane helix</keyword>
<gene>
    <name evidence="2" type="ORF">ABB05_14395</name>
</gene>
<dbReference type="OrthoDB" id="10003702at2"/>
<dbReference type="EMBL" id="LDJR01000054">
    <property type="protein sequence ID" value="OAK69146.1"/>
    <property type="molecule type" value="Genomic_DNA"/>
</dbReference>
<accession>A0A177ZME4</accession>
<evidence type="ECO:0000313" key="3">
    <source>
        <dbReference type="Proteomes" id="UP000077881"/>
    </source>
</evidence>
<dbReference type="AlphaFoldDB" id="A0A177ZME4"/>
<dbReference type="RefSeq" id="WP_064468394.1">
    <property type="nucleotide sequence ID" value="NZ_JAGGKH010000005.1"/>
</dbReference>
<comment type="caution">
    <text evidence="2">The sequence shown here is derived from an EMBL/GenBank/DDBJ whole genome shotgun (WGS) entry which is preliminary data.</text>
</comment>
<reference evidence="2 3" key="1">
    <citation type="submission" date="2015-05" db="EMBL/GenBank/DDBJ databases">
        <title>Comparison of genome.</title>
        <authorList>
            <person name="Zheng Z."/>
            <person name="Sun M."/>
        </authorList>
    </citation>
    <scope>NUCLEOTIDE SEQUENCE [LARGE SCALE GENOMIC DNA]</scope>
    <source>
        <strain evidence="2 3">G25-74</strain>
    </source>
</reference>
<feature type="transmembrane region" description="Helical" evidence="1">
    <location>
        <begin position="31"/>
        <end position="50"/>
    </location>
</feature>
<protein>
    <submittedName>
        <fullName evidence="2">Uncharacterized protein</fullName>
    </submittedName>
</protein>
<dbReference type="STRING" id="217031.ABB05_14395"/>
<keyword evidence="3" id="KW-1185">Reference proteome</keyword>
<keyword evidence="1" id="KW-0812">Transmembrane</keyword>
<evidence type="ECO:0000256" key="1">
    <source>
        <dbReference type="SAM" id="Phobius"/>
    </source>
</evidence>